<evidence type="ECO:0000259" key="5">
    <source>
        <dbReference type="Pfam" id="PF07992"/>
    </source>
</evidence>
<evidence type="ECO:0000313" key="6">
    <source>
        <dbReference type="EMBL" id="MDQ0506728.1"/>
    </source>
</evidence>
<keyword evidence="4" id="KW-0560">Oxidoreductase</keyword>
<organism evidence="6 7">
    <name type="scientific">Xanthobacter agilis</name>
    <dbReference type="NCBI Taxonomy" id="47492"/>
    <lineage>
        <taxon>Bacteria</taxon>
        <taxon>Pseudomonadati</taxon>
        <taxon>Pseudomonadota</taxon>
        <taxon>Alphaproteobacteria</taxon>
        <taxon>Hyphomicrobiales</taxon>
        <taxon>Xanthobacteraceae</taxon>
        <taxon>Xanthobacter</taxon>
    </lineage>
</organism>
<dbReference type="EMBL" id="JAUSVY010000009">
    <property type="protein sequence ID" value="MDQ0506728.1"/>
    <property type="molecule type" value="Genomic_DNA"/>
</dbReference>
<dbReference type="InterPro" id="IPR050446">
    <property type="entry name" value="FAD-oxidoreductase/Apoptosis"/>
</dbReference>
<dbReference type="InterPro" id="IPR023753">
    <property type="entry name" value="FAD/NAD-binding_dom"/>
</dbReference>
<dbReference type="PRINTS" id="PR00368">
    <property type="entry name" value="FADPNR"/>
</dbReference>
<dbReference type="PANTHER" id="PTHR43557:SF2">
    <property type="entry name" value="RIESKE DOMAIN-CONTAINING PROTEIN-RELATED"/>
    <property type="match status" value="1"/>
</dbReference>
<dbReference type="Pfam" id="PF07992">
    <property type="entry name" value="Pyr_redox_2"/>
    <property type="match status" value="1"/>
</dbReference>
<reference evidence="6 7" key="1">
    <citation type="submission" date="2023-07" db="EMBL/GenBank/DDBJ databases">
        <title>Genomic Encyclopedia of Type Strains, Phase IV (KMG-IV): sequencing the most valuable type-strain genomes for metagenomic binning, comparative biology and taxonomic classification.</title>
        <authorList>
            <person name="Goeker M."/>
        </authorList>
    </citation>
    <scope>NUCLEOTIDE SEQUENCE [LARGE SCALE GENOMIC DNA]</scope>
    <source>
        <strain evidence="6 7">DSM 3770</strain>
    </source>
</reference>
<evidence type="ECO:0000256" key="4">
    <source>
        <dbReference type="ARBA" id="ARBA00023002"/>
    </source>
</evidence>
<keyword evidence="2" id="KW-0285">Flavoprotein</keyword>
<dbReference type="InterPro" id="IPR036188">
    <property type="entry name" value="FAD/NAD-bd_sf"/>
</dbReference>
<dbReference type="SUPFAM" id="SSF55424">
    <property type="entry name" value="FAD/NAD-linked reductases, dimerisation (C-terminal) domain"/>
    <property type="match status" value="1"/>
</dbReference>
<dbReference type="SUPFAM" id="SSF51905">
    <property type="entry name" value="FAD/NAD(P)-binding domain"/>
    <property type="match status" value="1"/>
</dbReference>
<comment type="caution">
    <text evidence="6">The sequence shown here is derived from an EMBL/GenBank/DDBJ whole genome shotgun (WGS) entry which is preliminary data.</text>
</comment>
<keyword evidence="7" id="KW-1185">Reference proteome</keyword>
<evidence type="ECO:0000256" key="1">
    <source>
        <dbReference type="ARBA" id="ARBA00001974"/>
    </source>
</evidence>
<protein>
    <submittedName>
        <fullName evidence="6">NADPH-dependent 2,4-dienoyl-CoA reductase/sulfur reductase-like enzyme</fullName>
    </submittedName>
</protein>
<evidence type="ECO:0000256" key="2">
    <source>
        <dbReference type="ARBA" id="ARBA00022630"/>
    </source>
</evidence>
<accession>A0ABU0LI12</accession>
<comment type="cofactor">
    <cofactor evidence="1">
        <name>FAD</name>
        <dbReference type="ChEBI" id="CHEBI:57692"/>
    </cofactor>
</comment>
<evidence type="ECO:0000313" key="7">
    <source>
        <dbReference type="Proteomes" id="UP001241747"/>
    </source>
</evidence>
<dbReference type="PRINTS" id="PR00411">
    <property type="entry name" value="PNDRDTASEI"/>
</dbReference>
<dbReference type="RefSeq" id="WP_237345394.1">
    <property type="nucleotide sequence ID" value="NZ_JABWGX010000009.1"/>
</dbReference>
<evidence type="ECO:0000256" key="3">
    <source>
        <dbReference type="ARBA" id="ARBA00022827"/>
    </source>
</evidence>
<gene>
    <name evidence="6" type="ORF">QOZ94_003542</name>
</gene>
<dbReference type="Gene3D" id="3.30.390.30">
    <property type="match status" value="1"/>
</dbReference>
<dbReference type="InterPro" id="IPR016156">
    <property type="entry name" value="FAD/NAD-linked_Rdtase_dimer_sf"/>
</dbReference>
<sequence>MAPRVVVVGASLGGLRAAEALTSLGLAPGQVTIVGAERHPPYNRPPLSKELLEDLGDIPDAFAKTAFRLKPEVAAAHWRLGTPAVAADLGTRLVHLSDGSTLPYDALMVATGLTPRRLPFPGGDRQRFVLRTLEDAAALRQALRPEHAVVVVGAGFIGCEAAATAAKLGCSVTVVEPQGAPMARAIGAEVGAALQRLHTARGVRFRTKVGVLELICDRSGTLKGVRLSDGTELEADVLVEAIGSSANVDWLRGQGLDLSNGLLCDNHMRVEGRGDLYGIGDVARFPNPLYDAEPRRVEHWCVPGQTARRAAETVVATLNGAPPPEAEFRPLPSFWSDQHGLRIQSFGLPAIADGIEVLEGALDTPQTIERGVAIGYRRAGRPVAVLAIALPPGRALRHRAFLDA</sequence>
<name>A0ABU0LI12_XANAG</name>
<proteinExistence type="predicted"/>
<dbReference type="Proteomes" id="UP001241747">
    <property type="component" value="Unassembled WGS sequence"/>
</dbReference>
<feature type="domain" description="FAD/NAD(P)-binding" evidence="5">
    <location>
        <begin position="4"/>
        <end position="294"/>
    </location>
</feature>
<dbReference type="PANTHER" id="PTHR43557">
    <property type="entry name" value="APOPTOSIS-INDUCING FACTOR 1"/>
    <property type="match status" value="1"/>
</dbReference>
<dbReference type="Gene3D" id="3.50.50.60">
    <property type="entry name" value="FAD/NAD(P)-binding domain"/>
    <property type="match status" value="2"/>
</dbReference>
<keyword evidence="3" id="KW-0274">FAD</keyword>